<gene>
    <name evidence="8" type="ORF">LTR97_006664</name>
</gene>
<evidence type="ECO:0000313" key="9">
    <source>
        <dbReference type="Proteomes" id="UP001310594"/>
    </source>
</evidence>
<evidence type="ECO:0000256" key="6">
    <source>
        <dbReference type="SAM" id="MobiDB-lite"/>
    </source>
</evidence>
<dbReference type="PANTHER" id="PTHR44313:SF1">
    <property type="entry name" value="DNAJ HOMOLOG SUBFAMILY C MEMBER 17"/>
    <property type="match status" value="1"/>
</dbReference>
<dbReference type="InterPro" id="IPR018253">
    <property type="entry name" value="DnaJ_domain_CS"/>
</dbReference>
<feature type="domain" description="J" evidence="7">
    <location>
        <begin position="16"/>
        <end position="82"/>
    </location>
</feature>
<dbReference type="InterPro" id="IPR036869">
    <property type="entry name" value="J_dom_sf"/>
</dbReference>
<dbReference type="PROSITE" id="PS00636">
    <property type="entry name" value="DNAJ_1"/>
    <property type="match status" value="1"/>
</dbReference>
<dbReference type="PANTHER" id="PTHR44313">
    <property type="entry name" value="DNAJ HOMOLOG SUBFAMILY C MEMBER 17"/>
    <property type="match status" value="1"/>
</dbReference>
<dbReference type="Gene3D" id="1.10.287.110">
    <property type="entry name" value="DnaJ domain"/>
    <property type="match status" value="1"/>
</dbReference>
<comment type="subcellular location">
    <subcellularLocation>
        <location evidence="2">Cytoplasm</location>
    </subcellularLocation>
    <subcellularLocation>
        <location evidence="1">Nucleus</location>
    </subcellularLocation>
</comment>
<name>A0AAN7W542_9PEZI</name>
<dbReference type="InterPro" id="IPR001623">
    <property type="entry name" value="DnaJ_domain"/>
</dbReference>
<keyword evidence="5" id="KW-0539">Nucleus</keyword>
<protein>
    <recommendedName>
        <fullName evidence="7">J domain-containing protein</fullName>
    </recommendedName>
</protein>
<feature type="compositionally biased region" description="Polar residues" evidence="6">
    <location>
        <begin position="283"/>
        <end position="298"/>
    </location>
</feature>
<proteinExistence type="predicted"/>
<dbReference type="SMART" id="SM00271">
    <property type="entry name" value="DnaJ"/>
    <property type="match status" value="1"/>
</dbReference>
<evidence type="ECO:0000256" key="4">
    <source>
        <dbReference type="ARBA" id="ARBA00023186"/>
    </source>
</evidence>
<evidence type="ECO:0000256" key="1">
    <source>
        <dbReference type="ARBA" id="ARBA00004123"/>
    </source>
</evidence>
<dbReference type="GO" id="GO:0005737">
    <property type="term" value="C:cytoplasm"/>
    <property type="evidence" value="ECO:0007669"/>
    <property type="project" value="UniProtKB-SubCell"/>
</dbReference>
<organism evidence="8 9">
    <name type="scientific">Elasticomyces elasticus</name>
    <dbReference type="NCBI Taxonomy" id="574655"/>
    <lineage>
        <taxon>Eukaryota</taxon>
        <taxon>Fungi</taxon>
        <taxon>Dikarya</taxon>
        <taxon>Ascomycota</taxon>
        <taxon>Pezizomycotina</taxon>
        <taxon>Dothideomycetes</taxon>
        <taxon>Dothideomycetidae</taxon>
        <taxon>Mycosphaerellales</taxon>
        <taxon>Teratosphaeriaceae</taxon>
        <taxon>Elasticomyces</taxon>
    </lineage>
</organism>
<comment type="caution">
    <text evidence="8">The sequence shown here is derived from an EMBL/GenBank/DDBJ whole genome shotgun (WGS) entry which is preliminary data.</text>
</comment>
<dbReference type="CDD" id="cd06257">
    <property type="entry name" value="DnaJ"/>
    <property type="match status" value="1"/>
</dbReference>
<dbReference type="PROSITE" id="PS50076">
    <property type="entry name" value="DNAJ_2"/>
    <property type="match status" value="1"/>
</dbReference>
<dbReference type="Proteomes" id="UP001310594">
    <property type="component" value="Unassembled WGS sequence"/>
</dbReference>
<dbReference type="SUPFAM" id="SSF46565">
    <property type="entry name" value="Chaperone J-domain"/>
    <property type="match status" value="1"/>
</dbReference>
<dbReference type="GO" id="GO:0005681">
    <property type="term" value="C:spliceosomal complex"/>
    <property type="evidence" value="ECO:0007669"/>
    <property type="project" value="TreeGrafter"/>
</dbReference>
<dbReference type="AlphaFoldDB" id="A0AAN7W542"/>
<dbReference type="EMBL" id="JAVRQU010000009">
    <property type="protein sequence ID" value="KAK5699015.1"/>
    <property type="molecule type" value="Genomic_DNA"/>
</dbReference>
<evidence type="ECO:0000313" key="8">
    <source>
        <dbReference type="EMBL" id="KAK5699015.1"/>
    </source>
</evidence>
<dbReference type="InterPro" id="IPR052094">
    <property type="entry name" value="Pre-mRNA-splicing_ERAD"/>
</dbReference>
<evidence type="ECO:0000259" key="7">
    <source>
        <dbReference type="PROSITE" id="PS50076"/>
    </source>
</evidence>
<dbReference type="Pfam" id="PF00226">
    <property type="entry name" value="DnaJ"/>
    <property type="match status" value="1"/>
</dbReference>
<evidence type="ECO:0000256" key="5">
    <source>
        <dbReference type="ARBA" id="ARBA00023242"/>
    </source>
</evidence>
<keyword evidence="4" id="KW-0143">Chaperone</keyword>
<keyword evidence="3" id="KW-0963">Cytoplasm</keyword>
<evidence type="ECO:0000256" key="2">
    <source>
        <dbReference type="ARBA" id="ARBA00004496"/>
    </source>
</evidence>
<accession>A0AAN7W542</accession>
<dbReference type="GO" id="GO:0000390">
    <property type="term" value="P:spliceosomal complex disassembly"/>
    <property type="evidence" value="ECO:0007669"/>
    <property type="project" value="TreeGrafter"/>
</dbReference>
<sequence length="375" mass="42644">MADNDLKQQALSSTTDFYDLLDVPPSASDSEIRRAYRKTALIYHPDKAGANNIPAREKFELLQIAYDVLSDPAVRELYDNARRAKEEKKEREAQFEGRRKWMKEDLERRESGAKRKWDDVAAGRDGAEEDYERELRRLAEDGRRRRVEREQEMRREALKVEEENKEVVQPVSEEGVKAGPTDLDRSVTLRYPTSAATQLDKDAIVKLWERFGPIEDCVLREKKYRKEGEKHRQSYMVAVLLYKSIVGAHAAVSDVEKLQQLEPETWSVFEGIGWAAGREPESISKSASTAQPVRSPQISRLDETPTAPSTPQRAIVNRLKKAPSFASFKATPGGTPGAANSPSLDELTMMRLKNAERRRMEEKIRKEEAAAAVEV</sequence>
<reference evidence="8" key="1">
    <citation type="submission" date="2023-08" db="EMBL/GenBank/DDBJ databases">
        <title>Black Yeasts Isolated from many extreme environments.</title>
        <authorList>
            <person name="Coleine C."/>
            <person name="Stajich J.E."/>
            <person name="Selbmann L."/>
        </authorList>
    </citation>
    <scope>NUCLEOTIDE SEQUENCE</scope>
    <source>
        <strain evidence="8">CCFEE 5810</strain>
    </source>
</reference>
<dbReference type="PRINTS" id="PR00625">
    <property type="entry name" value="JDOMAIN"/>
</dbReference>
<feature type="region of interest" description="Disordered" evidence="6">
    <location>
        <begin position="280"/>
        <end position="311"/>
    </location>
</feature>
<evidence type="ECO:0000256" key="3">
    <source>
        <dbReference type="ARBA" id="ARBA00022490"/>
    </source>
</evidence>